<dbReference type="RefSeq" id="WP_022775906.1">
    <property type="nucleotide sequence ID" value="NC_022576.1"/>
</dbReference>
<protein>
    <submittedName>
        <fullName evidence="1">Uncharacterized protein</fullName>
    </submittedName>
</protein>
<dbReference type="Proteomes" id="UP000017184">
    <property type="component" value="Chromosome"/>
</dbReference>
<keyword evidence="2" id="KW-1185">Reference proteome</keyword>
<sequence>MRILWFALIVFLVLWIVAPGLFHKALRRSEKTAPPPPTPTTPQPTTDVVACAFCHLHIPTASAISGRKGVYCCEAHRNEAEGS</sequence>
<organism evidence="1 2">
    <name type="scientific">Candidatus Symbiobacter mobilis CR</name>
    <dbReference type="NCBI Taxonomy" id="946483"/>
    <lineage>
        <taxon>Bacteria</taxon>
        <taxon>Pseudomonadati</taxon>
        <taxon>Pseudomonadota</taxon>
        <taxon>Betaproteobacteria</taxon>
        <taxon>Burkholderiales</taxon>
        <taxon>Comamonadaceae</taxon>
    </lineage>
</organism>
<accession>U5NA16</accession>
<dbReference type="HOGENOM" id="CLU_168222_1_0_4"/>
<evidence type="ECO:0000313" key="1">
    <source>
        <dbReference type="EMBL" id="AGX88376.1"/>
    </source>
</evidence>
<dbReference type="EMBL" id="CP004885">
    <property type="protein sequence ID" value="AGX88376.1"/>
    <property type="molecule type" value="Genomic_DNA"/>
</dbReference>
<dbReference type="NCBIfam" id="NF041023">
    <property type="entry name" value="PP0621_fam"/>
    <property type="match status" value="1"/>
</dbReference>
<evidence type="ECO:0000313" key="2">
    <source>
        <dbReference type="Proteomes" id="UP000017184"/>
    </source>
</evidence>
<dbReference type="InterPro" id="IPR049708">
    <property type="entry name" value="PP0621-like"/>
</dbReference>
<gene>
    <name evidence="1" type="ORF">Cenrod_2314</name>
</gene>
<dbReference type="OrthoDB" id="9814432at2"/>
<reference evidence="1 2" key="1">
    <citation type="journal article" date="2013" name="Genome Biol.">
        <title>Genomic analysis reveals key aspects of prokaryotic symbiosis in the phototrophic consortium "Chlorochromatium aggregatum".</title>
        <authorList>
            <person name="Liu Z."/>
            <person name="Muller J."/>
            <person name="Li T."/>
            <person name="Alvey R.M."/>
            <person name="Vogl K."/>
            <person name="Frigaard N.U."/>
            <person name="Rockwell N.C."/>
            <person name="Boyd E.S."/>
            <person name="Tomsho L.P."/>
            <person name="Schuster S.C."/>
            <person name="Henke P."/>
            <person name="Rohde M."/>
            <person name="Overmann J."/>
            <person name="Bryant D.A."/>
        </authorList>
    </citation>
    <scope>NUCLEOTIDE SEQUENCE [LARGE SCALE GENOMIC DNA]</scope>
    <source>
        <strain evidence="1">CR</strain>
    </source>
</reference>
<dbReference type="KEGG" id="cbx:Cenrod_2314"/>
<dbReference type="STRING" id="946483.Cenrod_2314"/>
<proteinExistence type="predicted"/>
<name>U5NA16_9BURK</name>
<dbReference type="AlphaFoldDB" id="U5NA16"/>